<keyword evidence="2" id="KW-1133">Transmembrane helix</keyword>
<evidence type="ECO:0000313" key="3">
    <source>
        <dbReference type="EMBL" id="KAL3693069.1"/>
    </source>
</evidence>
<sequence>MDQMEFLRRCSAMRSDVDAMSLVQVIMYTMWIMLLCLRRLMNWVAGLIPEDERIHEVERTDQATGEETAGNNESAVEMTAGAQSHQESAYDSTVTEGSEGSESEEDGSVQVVGIMVSAENVTVEGRSVGDSVAEVCMRGGETGGSTRGGVEGSLPGLDAEEGSKSGGRRE</sequence>
<evidence type="ECO:0000313" key="4">
    <source>
        <dbReference type="Proteomes" id="UP001633002"/>
    </source>
</evidence>
<accession>A0ABD3HRB2</accession>
<gene>
    <name evidence="3" type="ORF">R1sor_006720</name>
</gene>
<keyword evidence="2" id="KW-0812">Transmembrane</keyword>
<name>A0ABD3HRB2_9MARC</name>
<reference evidence="3 4" key="1">
    <citation type="submission" date="2024-09" db="EMBL/GenBank/DDBJ databases">
        <title>Chromosome-scale assembly of Riccia sorocarpa.</title>
        <authorList>
            <person name="Paukszto L."/>
        </authorList>
    </citation>
    <scope>NUCLEOTIDE SEQUENCE [LARGE SCALE GENOMIC DNA]</scope>
    <source>
        <strain evidence="3">LP-2024</strain>
        <tissue evidence="3">Aerial parts of the thallus</tissue>
    </source>
</reference>
<evidence type="ECO:0000256" key="2">
    <source>
        <dbReference type="SAM" id="Phobius"/>
    </source>
</evidence>
<feature type="region of interest" description="Disordered" evidence="1">
    <location>
        <begin position="137"/>
        <end position="170"/>
    </location>
</feature>
<keyword evidence="2" id="KW-0472">Membrane</keyword>
<keyword evidence="4" id="KW-1185">Reference proteome</keyword>
<proteinExistence type="predicted"/>
<feature type="compositionally biased region" description="Basic and acidic residues" evidence="1">
    <location>
        <begin position="161"/>
        <end position="170"/>
    </location>
</feature>
<organism evidence="3 4">
    <name type="scientific">Riccia sorocarpa</name>
    <dbReference type="NCBI Taxonomy" id="122646"/>
    <lineage>
        <taxon>Eukaryota</taxon>
        <taxon>Viridiplantae</taxon>
        <taxon>Streptophyta</taxon>
        <taxon>Embryophyta</taxon>
        <taxon>Marchantiophyta</taxon>
        <taxon>Marchantiopsida</taxon>
        <taxon>Marchantiidae</taxon>
        <taxon>Marchantiales</taxon>
        <taxon>Ricciaceae</taxon>
        <taxon>Riccia</taxon>
    </lineage>
</organism>
<evidence type="ECO:0000256" key="1">
    <source>
        <dbReference type="SAM" id="MobiDB-lite"/>
    </source>
</evidence>
<feature type="compositionally biased region" description="Polar residues" evidence="1">
    <location>
        <begin position="62"/>
        <end position="74"/>
    </location>
</feature>
<dbReference type="Proteomes" id="UP001633002">
    <property type="component" value="Unassembled WGS sequence"/>
</dbReference>
<feature type="region of interest" description="Disordered" evidence="1">
    <location>
        <begin position="59"/>
        <end position="109"/>
    </location>
</feature>
<comment type="caution">
    <text evidence="3">The sequence shown here is derived from an EMBL/GenBank/DDBJ whole genome shotgun (WGS) entry which is preliminary data.</text>
</comment>
<protein>
    <submittedName>
        <fullName evidence="3">Uncharacterized protein</fullName>
    </submittedName>
</protein>
<dbReference type="EMBL" id="JBJQOH010000003">
    <property type="protein sequence ID" value="KAL3693069.1"/>
    <property type="molecule type" value="Genomic_DNA"/>
</dbReference>
<feature type="compositionally biased region" description="Gly residues" evidence="1">
    <location>
        <begin position="140"/>
        <end position="151"/>
    </location>
</feature>
<feature type="compositionally biased region" description="Polar residues" evidence="1">
    <location>
        <begin position="81"/>
        <end position="90"/>
    </location>
</feature>
<feature type="transmembrane region" description="Helical" evidence="2">
    <location>
        <begin position="20"/>
        <end position="37"/>
    </location>
</feature>
<dbReference type="AlphaFoldDB" id="A0ABD3HRB2"/>